<dbReference type="RefSeq" id="WP_012618891.1">
    <property type="nucleotide sequence ID" value="NC_011832.1"/>
</dbReference>
<keyword evidence="4" id="KW-1185">Reference proteome</keyword>
<evidence type="ECO:0000313" key="4">
    <source>
        <dbReference type="Proteomes" id="UP000002457"/>
    </source>
</evidence>
<dbReference type="GeneID" id="7270547"/>
<evidence type="ECO:0000259" key="2">
    <source>
        <dbReference type="Pfam" id="PF17955"/>
    </source>
</evidence>
<dbReference type="Proteomes" id="UP000002457">
    <property type="component" value="Chromosome"/>
</dbReference>
<dbReference type="STRING" id="521011.Mpal_2286"/>
<dbReference type="HOGENOM" id="CLU_086561_0_0_2"/>
<protein>
    <submittedName>
        <fullName evidence="3">Uncharacterized protein</fullName>
    </submittedName>
</protein>
<dbReference type="AlphaFoldDB" id="B8GE71"/>
<sequence>MILQIFTLTLTSPGMSTDAARDLLRLFSMAVSEYTILHPAGAIHQYPVVQYKDVDGVPTLVGINEGAAVLAAVGDRIPMGAETYEVQSRDASVREEAFGIAPELIGYEFITPWLALNQEQARTFYTLKRKDRRAGFLQKILVKQIGTLARAVGYTIPDPVSVASNLHFQKSRLNGAGVILFTGTFSVNFVIPDLLGFGRSVPTGFGAVRRRVVKEE</sequence>
<evidence type="ECO:0000313" key="3">
    <source>
        <dbReference type="EMBL" id="ACL17572.1"/>
    </source>
</evidence>
<dbReference type="InterPro" id="IPR020209">
    <property type="entry name" value="Cas6b_C"/>
</dbReference>
<feature type="domain" description="Cas6b C-terminal" evidence="1">
    <location>
        <begin position="100"/>
        <end position="210"/>
    </location>
</feature>
<proteinExistence type="predicted"/>
<organism evidence="3 4">
    <name type="scientific">Methanosphaerula palustris (strain ATCC BAA-1556 / DSM 19958 / E1-9c)</name>
    <dbReference type="NCBI Taxonomy" id="521011"/>
    <lineage>
        <taxon>Archaea</taxon>
        <taxon>Methanobacteriati</taxon>
        <taxon>Methanobacteriota</taxon>
        <taxon>Stenosarchaea group</taxon>
        <taxon>Methanomicrobia</taxon>
        <taxon>Methanomicrobiales</taxon>
        <taxon>Methanoregulaceae</taxon>
        <taxon>Methanosphaerula</taxon>
    </lineage>
</organism>
<dbReference type="KEGG" id="mpl:Mpal_2286"/>
<dbReference type="OrthoDB" id="145577at2157"/>
<dbReference type="eggNOG" id="arCOG05125">
    <property type="taxonomic scope" value="Archaea"/>
</dbReference>
<gene>
    <name evidence="3" type="ordered locus">Mpal_2286</name>
</gene>
<dbReference type="InterPro" id="IPR041528">
    <property type="entry name" value="Cas6b_N"/>
</dbReference>
<feature type="domain" description="Cas6b N-terminal" evidence="2">
    <location>
        <begin position="1"/>
        <end position="96"/>
    </location>
</feature>
<reference evidence="3 4" key="1">
    <citation type="journal article" date="2015" name="Genome Announc.">
        <title>Complete Genome Sequence of Methanosphaerula palustris E1-9CT, a Hydrogenotrophic Methanogen Isolated from a Minerotrophic Fen Peatland.</title>
        <authorList>
            <person name="Cadillo-Quiroz H."/>
            <person name="Browne P."/>
            <person name="Kyrpides N."/>
            <person name="Woyke T."/>
            <person name="Goodwin L."/>
            <person name="Detter C."/>
            <person name="Yavitt J.B."/>
            <person name="Zinder S.H."/>
        </authorList>
    </citation>
    <scope>NUCLEOTIDE SEQUENCE [LARGE SCALE GENOMIC DNA]</scope>
    <source>
        <strain evidence="4">ATCC BAA-1556 / DSM 19958 / E1-9c</strain>
    </source>
</reference>
<dbReference type="Pfam" id="PF17955">
    <property type="entry name" value="Cas6b_N"/>
    <property type="match status" value="1"/>
</dbReference>
<dbReference type="Pfam" id="PF17262">
    <property type="entry name" value="Cas6b_C"/>
    <property type="match status" value="1"/>
</dbReference>
<name>B8GE71_METPE</name>
<dbReference type="EMBL" id="CP001338">
    <property type="protein sequence ID" value="ACL17572.1"/>
    <property type="molecule type" value="Genomic_DNA"/>
</dbReference>
<accession>B8GE71</accession>
<evidence type="ECO:0000259" key="1">
    <source>
        <dbReference type="Pfam" id="PF17262"/>
    </source>
</evidence>